<evidence type="ECO:0000313" key="8">
    <source>
        <dbReference type="EMBL" id="MBC8768629.1"/>
    </source>
</evidence>
<organism evidence="8 9">
    <name type="scientific">Arenibacter arenosicollis</name>
    <dbReference type="NCBI Taxonomy" id="2762274"/>
    <lineage>
        <taxon>Bacteria</taxon>
        <taxon>Pseudomonadati</taxon>
        <taxon>Bacteroidota</taxon>
        <taxon>Flavobacteriia</taxon>
        <taxon>Flavobacteriales</taxon>
        <taxon>Flavobacteriaceae</taxon>
        <taxon>Arenibacter</taxon>
    </lineage>
</organism>
<dbReference type="PANTHER" id="PTHR21060:SF15">
    <property type="entry name" value="ACETATE KINASE-RELATED"/>
    <property type="match status" value="1"/>
</dbReference>
<feature type="active site" description="Proton donor/acceptor" evidence="6">
    <location>
        <position position="147"/>
    </location>
</feature>
<dbReference type="Proteomes" id="UP000618952">
    <property type="component" value="Unassembled WGS sequence"/>
</dbReference>
<comment type="similarity">
    <text evidence="1 6 7">Belongs to the acetokinase family.</text>
</comment>
<feature type="binding site" evidence="6">
    <location>
        <position position="90"/>
    </location>
    <ligand>
        <name>substrate</name>
    </ligand>
</feature>
<evidence type="ECO:0000256" key="2">
    <source>
        <dbReference type="ARBA" id="ARBA00022679"/>
    </source>
</evidence>
<name>A0ABR7QNF4_9FLAO</name>
<comment type="caution">
    <text evidence="8">The sequence shown here is derived from an EMBL/GenBank/DDBJ whole genome shotgun (WGS) entry which is preliminary data.</text>
</comment>
<dbReference type="NCBIfam" id="TIGR00016">
    <property type="entry name" value="ackA"/>
    <property type="match status" value="1"/>
</dbReference>
<gene>
    <name evidence="6" type="primary">ackA</name>
    <name evidence="8" type="ORF">H4O18_11555</name>
</gene>
<keyword evidence="6" id="KW-0479">Metal-binding</keyword>
<evidence type="ECO:0000256" key="7">
    <source>
        <dbReference type="RuleBase" id="RU003835"/>
    </source>
</evidence>
<comment type="cofactor">
    <cofactor evidence="6">
        <name>Mg(2+)</name>
        <dbReference type="ChEBI" id="CHEBI:18420"/>
    </cofactor>
    <cofactor evidence="6">
        <name>Mn(2+)</name>
        <dbReference type="ChEBI" id="CHEBI:29035"/>
    </cofactor>
    <text evidence="6">Mg(2+). Can also accept Mn(2+).</text>
</comment>
<keyword evidence="5 6" id="KW-0067">ATP-binding</keyword>
<evidence type="ECO:0000256" key="5">
    <source>
        <dbReference type="ARBA" id="ARBA00022840"/>
    </source>
</evidence>
<keyword evidence="6" id="KW-0963">Cytoplasm</keyword>
<feature type="binding site" evidence="6">
    <location>
        <begin position="205"/>
        <end position="209"/>
    </location>
    <ligand>
        <name>ATP</name>
        <dbReference type="ChEBI" id="CHEBI:30616"/>
    </ligand>
</feature>
<dbReference type="HAMAP" id="MF_00020">
    <property type="entry name" value="Acetate_kinase"/>
    <property type="match status" value="1"/>
</dbReference>
<dbReference type="RefSeq" id="WP_187584702.1">
    <property type="nucleotide sequence ID" value="NZ_JACLHY010000010.1"/>
</dbReference>
<feature type="binding site" evidence="6">
    <location>
        <begin position="279"/>
        <end position="281"/>
    </location>
    <ligand>
        <name>ATP</name>
        <dbReference type="ChEBI" id="CHEBI:30616"/>
    </ligand>
</feature>
<dbReference type="InterPro" id="IPR004372">
    <property type="entry name" value="Ac/propionate_kinase"/>
</dbReference>
<comment type="subunit">
    <text evidence="6">Homodimer.</text>
</comment>
<dbReference type="InterPro" id="IPR023865">
    <property type="entry name" value="Aliphatic_acid_kinase_CS"/>
</dbReference>
<evidence type="ECO:0000256" key="4">
    <source>
        <dbReference type="ARBA" id="ARBA00022777"/>
    </source>
</evidence>
<evidence type="ECO:0000256" key="6">
    <source>
        <dbReference type="HAMAP-Rule" id="MF_00020"/>
    </source>
</evidence>
<evidence type="ECO:0000313" key="9">
    <source>
        <dbReference type="Proteomes" id="UP000618952"/>
    </source>
</evidence>
<dbReference type="GO" id="GO:0016301">
    <property type="term" value="F:kinase activity"/>
    <property type="evidence" value="ECO:0007669"/>
    <property type="project" value="UniProtKB-KW"/>
</dbReference>
<feature type="binding site" evidence="6">
    <location>
        <begin position="327"/>
        <end position="331"/>
    </location>
    <ligand>
        <name>ATP</name>
        <dbReference type="ChEBI" id="CHEBI:30616"/>
    </ligand>
</feature>
<keyword evidence="3 6" id="KW-0547">Nucleotide-binding</keyword>
<keyword evidence="6" id="KW-0460">Magnesium</keyword>
<keyword evidence="2 6" id="KW-0808">Transferase</keyword>
<dbReference type="Pfam" id="PF00871">
    <property type="entry name" value="Acetate_kinase"/>
    <property type="match status" value="1"/>
</dbReference>
<comment type="subcellular location">
    <subcellularLocation>
        <location evidence="6">Cytoplasm</location>
    </subcellularLocation>
</comment>
<dbReference type="PIRSF" id="PIRSF000722">
    <property type="entry name" value="Acetate_prop_kin"/>
    <property type="match status" value="1"/>
</dbReference>
<dbReference type="PROSITE" id="PS01075">
    <property type="entry name" value="ACETATE_KINASE_1"/>
    <property type="match status" value="1"/>
</dbReference>
<keyword evidence="9" id="KW-1185">Reference proteome</keyword>
<accession>A0ABR7QNF4</accession>
<feature type="site" description="Transition state stabilizer" evidence="6">
    <location>
        <position position="238"/>
    </location>
</feature>
<comment type="function">
    <text evidence="6">Catalyzes the formation of acetyl phosphate from acetate and ATP. Can also catalyze the reverse reaction.</text>
</comment>
<evidence type="ECO:0000256" key="3">
    <source>
        <dbReference type="ARBA" id="ARBA00022741"/>
    </source>
</evidence>
<dbReference type="CDD" id="cd24010">
    <property type="entry name" value="ASKHA_NBD_AcK_PK"/>
    <property type="match status" value="1"/>
</dbReference>
<dbReference type="PROSITE" id="PS01076">
    <property type="entry name" value="ACETATE_KINASE_2"/>
    <property type="match status" value="1"/>
</dbReference>
<protein>
    <recommendedName>
        <fullName evidence="6">Acetate kinase</fullName>
        <ecNumber evidence="6">2.7.2.1</ecNumber>
    </recommendedName>
    <alternativeName>
        <fullName evidence="6">Acetokinase</fullName>
    </alternativeName>
</protein>
<dbReference type="InterPro" id="IPR043129">
    <property type="entry name" value="ATPase_NBD"/>
</dbReference>
<reference evidence="8 9" key="1">
    <citation type="submission" date="2020-08" db="EMBL/GenBank/DDBJ databases">
        <title>Arenibacter gaetbuli sp. nov., isolated from a sand dune.</title>
        <authorList>
            <person name="Park S."/>
            <person name="Yoon J.-H."/>
        </authorList>
    </citation>
    <scope>NUCLEOTIDE SEQUENCE [LARGE SCALE GENOMIC DNA]</scope>
    <source>
        <strain evidence="8 9">BSSL-BM3</strain>
    </source>
</reference>
<feature type="binding site" evidence="6">
    <location>
        <position position="7"/>
    </location>
    <ligand>
        <name>Mg(2+)</name>
        <dbReference type="ChEBI" id="CHEBI:18420"/>
    </ligand>
</feature>
<dbReference type="SUPFAM" id="SSF53067">
    <property type="entry name" value="Actin-like ATPase domain"/>
    <property type="match status" value="2"/>
</dbReference>
<feature type="site" description="Transition state stabilizer" evidence="6">
    <location>
        <position position="179"/>
    </location>
</feature>
<feature type="binding site" evidence="6">
    <location>
        <position position="381"/>
    </location>
    <ligand>
        <name>Mg(2+)</name>
        <dbReference type="ChEBI" id="CHEBI:18420"/>
    </ligand>
</feature>
<dbReference type="InterPro" id="IPR000890">
    <property type="entry name" value="Aliphatic_acid_kin_short-chain"/>
</dbReference>
<evidence type="ECO:0000256" key="1">
    <source>
        <dbReference type="ARBA" id="ARBA00008748"/>
    </source>
</evidence>
<sequence length="398" mass="43658">MNILIINAGSSSIKYQLIQMPSELLICKGVIERIGSKNSTVNYKTNTVDSEEIVKIPNHNVGFLKMAKLLMDPKKGVIKNVNDIGIVGHRVVHGGNTFIKTTLITQEVKDKIQELSVLAPLHNPHNLEGIVLAEEVFPSAKQIAVFDTAFHHTMPVKAKKYAVPNELYADRRIQAYGFHGTSHKYVSEKAISHLELKKSKIITIHLGHGCSMTAVRDGKSVDHSMGFTPSNGLIMGSRSGDIDHALIFYLVNSLGYSLEKVNTLLTKESGMLGLTGHSDLRDIEAKAASENKECILALEMNAYRIKKYIGAYTAAMNGLDALVFTAGIGENSSTLRKLVCSEMEYYGIVLDAGKNDIKSSDIREISNAKAKVKILVVPTNEELEIAKQAYSLSQDQGF</sequence>
<dbReference type="EC" id="2.7.2.1" evidence="6"/>
<keyword evidence="4 6" id="KW-0418">Kinase</keyword>
<comment type="pathway">
    <text evidence="6">Metabolic intermediate biosynthesis; acetyl-CoA biosynthesis; acetyl-CoA from acetate: step 1/2.</text>
</comment>
<dbReference type="PANTHER" id="PTHR21060">
    <property type="entry name" value="ACETATE KINASE"/>
    <property type="match status" value="1"/>
</dbReference>
<comment type="catalytic activity">
    <reaction evidence="6">
        <text>acetate + ATP = acetyl phosphate + ADP</text>
        <dbReference type="Rhea" id="RHEA:11352"/>
        <dbReference type="ChEBI" id="CHEBI:22191"/>
        <dbReference type="ChEBI" id="CHEBI:30089"/>
        <dbReference type="ChEBI" id="CHEBI:30616"/>
        <dbReference type="ChEBI" id="CHEBI:456216"/>
        <dbReference type="EC" id="2.7.2.1"/>
    </reaction>
</comment>
<dbReference type="EMBL" id="JACLHY010000010">
    <property type="protein sequence ID" value="MBC8768629.1"/>
    <property type="molecule type" value="Genomic_DNA"/>
</dbReference>
<feature type="binding site" evidence="6">
    <location>
        <position position="14"/>
    </location>
    <ligand>
        <name>ATP</name>
        <dbReference type="ChEBI" id="CHEBI:30616"/>
    </ligand>
</feature>
<proteinExistence type="inferred from homology"/>
<dbReference type="Gene3D" id="3.30.420.40">
    <property type="match status" value="2"/>
</dbReference>
<dbReference type="PRINTS" id="PR00471">
    <property type="entry name" value="ACETATEKNASE"/>
</dbReference>